<reference evidence="2" key="1">
    <citation type="journal article" date="2019" name="Int. J. Syst. Evol. Microbiol.">
        <title>The Global Catalogue of Microorganisms (GCM) 10K type strain sequencing project: providing services to taxonomists for standard genome sequencing and annotation.</title>
        <authorList>
            <consortium name="The Broad Institute Genomics Platform"/>
            <consortium name="The Broad Institute Genome Sequencing Center for Infectious Disease"/>
            <person name="Wu L."/>
            <person name="Ma J."/>
        </authorList>
    </citation>
    <scope>NUCLEOTIDE SEQUENCE [LARGE SCALE GENOMIC DNA]</scope>
    <source>
        <strain evidence="2">CCUG 54356</strain>
    </source>
</reference>
<name>A0ABW3U718_9GAMM</name>
<organism evidence="1 2">
    <name type="scientific">Microbulbifer celer</name>
    <dbReference type="NCBI Taxonomy" id="435905"/>
    <lineage>
        <taxon>Bacteria</taxon>
        <taxon>Pseudomonadati</taxon>
        <taxon>Pseudomonadota</taxon>
        <taxon>Gammaproteobacteria</taxon>
        <taxon>Cellvibrionales</taxon>
        <taxon>Microbulbiferaceae</taxon>
        <taxon>Microbulbifer</taxon>
    </lineage>
</organism>
<evidence type="ECO:0000313" key="1">
    <source>
        <dbReference type="EMBL" id="MFD1215246.1"/>
    </source>
</evidence>
<evidence type="ECO:0000313" key="2">
    <source>
        <dbReference type="Proteomes" id="UP001597264"/>
    </source>
</evidence>
<keyword evidence="2" id="KW-1185">Reference proteome</keyword>
<dbReference type="Pfam" id="PF03884">
    <property type="entry name" value="YacG"/>
    <property type="match status" value="1"/>
</dbReference>
<dbReference type="InterPro" id="IPR013088">
    <property type="entry name" value="Znf_NHR/GATA"/>
</dbReference>
<comment type="caution">
    <text evidence="1">The sequence shown here is derived from an EMBL/GenBank/DDBJ whole genome shotgun (WGS) entry which is preliminary data.</text>
</comment>
<protein>
    <submittedName>
        <fullName evidence="1">DNA gyrase inhibitor YacG</fullName>
    </submittedName>
</protein>
<dbReference type="RefSeq" id="WP_377563353.1">
    <property type="nucleotide sequence ID" value="NZ_JBHTLR010000004.1"/>
</dbReference>
<sequence length="28" mass="3257">MTEWSPENRFRPFCSERCKLIDLGGVGQ</sequence>
<gene>
    <name evidence="1" type="primary">yacG</name>
    <name evidence="1" type="ORF">ACFQ2X_01420</name>
</gene>
<dbReference type="Proteomes" id="UP001597264">
    <property type="component" value="Unassembled WGS sequence"/>
</dbReference>
<accession>A0ABW3U718</accession>
<proteinExistence type="predicted"/>
<dbReference type="EMBL" id="JBHTLR010000004">
    <property type="protein sequence ID" value="MFD1215246.1"/>
    <property type="molecule type" value="Genomic_DNA"/>
</dbReference>
<dbReference type="Gene3D" id="3.30.50.10">
    <property type="entry name" value="Erythroid Transcription Factor GATA-1, subunit A"/>
    <property type="match status" value="1"/>
</dbReference>
<dbReference type="SUPFAM" id="SSF57716">
    <property type="entry name" value="Glucocorticoid receptor-like (DNA-binding domain)"/>
    <property type="match status" value="1"/>
</dbReference>
<dbReference type="InterPro" id="IPR005584">
    <property type="entry name" value="DNA_gyrase_inhibitor_YacG"/>
</dbReference>